<feature type="transmembrane region" description="Helical" evidence="1">
    <location>
        <begin position="101"/>
        <end position="121"/>
    </location>
</feature>
<sequence length="231" mass="25698">MFMPSFLFFFAGFIGWQAGKNISKLTSAMINWKQAKRTETYRVYREEKKGDRRINVILLVTGAYLAIFFLPVGEALFSILMSVLALLLIRIDQRIRIIPNELVLFLFIVGCMKQVISSGILGLGEGLIAVVVTMGILIFTAFIHKFFSGAMGVGAGDIKLMMALSMILGIHQLPGLLLGISTTLILYLAYLKMTAGFFLKQSFPMALQIMGGFMLALHQNWILDFIAVATR</sequence>
<accession>A0A1H3M6W8</accession>
<evidence type="ECO:0000256" key="1">
    <source>
        <dbReference type="SAM" id="Phobius"/>
    </source>
</evidence>
<keyword evidence="1" id="KW-0812">Transmembrane</keyword>
<dbReference type="GO" id="GO:0016020">
    <property type="term" value="C:membrane"/>
    <property type="evidence" value="ECO:0007669"/>
    <property type="project" value="InterPro"/>
</dbReference>
<keyword evidence="3" id="KW-0489">Methyltransferase</keyword>
<gene>
    <name evidence="3" type="ORF">SAMN05192546_1043</name>
</gene>
<feature type="transmembrane region" description="Helical" evidence="1">
    <location>
        <begin position="127"/>
        <end position="148"/>
    </location>
</feature>
<evidence type="ECO:0000259" key="2">
    <source>
        <dbReference type="Pfam" id="PF01478"/>
    </source>
</evidence>
<proteinExistence type="predicted"/>
<protein>
    <submittedName>
        <fullName evidence="3">Leader peptidase (Prepilin peptidase) / N-methyltransferase</fullName>
    </submittedName>
</protein>
<dbReference type="GO" id="GO:0004190">
    <property type="term" value="F:aspartic-type endopeptidase activity"/>
    <property type="evidence" value="ECO:0007669"/>
    <property type="project" value="InterPro"/>
</dbReference>
<evidence type="ECO:0000313" key="4">
    <source>
        <dbReference type="Proteomes" id="UP000199230"/>
    </source>
</evidence>
<reference evidence="3 4" key="1">
    <citation type="submission" date="2016-10" db="EMBL/GenBank/DDBJ databases">
        <authorList>
            <person name="de Groot N.N."/>
        </authorList>
    </citation>
    <scope>NUCLEOTIDE SEQUENCE [LARGE SCALE GENOMIC DNA]</scope>
    <source>
        <strain evidence="3 4">APO</strain>
    </source>
</reference>
<dbReference type="Gene3D" id="1.20.120.1220">
    <property type="match status" value="1"/>
</dbReference>
<feature type="transmembrane region" description="Helical" evidence="1">
    <location>
        <begin position="56"/>
        <end position="89"/>
    </location>
</feature>
<evidence type="ECO:0000313" key="3">
    <source>
        <dbReference type="EMBL" id="SDY71949.1"/>
    </source>
</evidence>
<dbReference type="OrthoDB" id="1650845at2"/>
<keyword evidence="1" id="KW-1133">Transmembrane helix</keyword>
<feature type="domain" description="Prepilin type IV endopeptidase peptidase" evidence="2">
    <location>
        <begin position="80"/>
        <end position="187"/>
    </location>
</feature>
<dbReference type="InterPro" id="IPR000045">
    <property type="entry name" value="Prepilin_IV_endopep_pep"/>
</dbReference>
<name>A0A1H3M6W8_9FIRM</name>
<dbReference type="GO" id="GO:0032259">
    <property type="term" value="P:methylation"/>
    <property type="evidence" value="ECO:0007669"/>
    <property type="project" value="UniProtKB-KW"/>
</dbReference>
<dbReference type="EMBL" id="FNPV01000004">
    <property type="protein sequence ID" value="SDY71949.1"/>
    <property type="molecule type" value="Genomic_DNA"/>
</dbReference>
<dbReference type="Proteomes" id="UP000199230">
    <property type="component" value="Unassembled WGS sequence"/>
</dbReference>
<keyword evidence="4" id="KW-1185">Reference proteome</keyword>
<keyword evidence="3" id="KW-0808">Transferase</keyword>
<dbReference type="AlphaFoldDB" id="A0A1H3M6W8"/>
<dbReference type="Pfam" id="PF01478">
    <property type="entry name" value="Peptidase_A24"/>
    <property type="match status" value="1"/>
</dbReference>
<feature type="transmembrane region" description="Helical" evidence="1">
    <location>
        <begin position="209"/>
        <end position="229"/>
    </location>
</feature>
<dbReference type="GO" id="GO:0008168">
    <property type="term" value="F:methyltransferase activity"/>
    <property type="evidence" value="ECO:0007669"/>
    <property type="project" value="UniProtKB-KW"/>
</dbReference>
<dbReference type="STRING" id="159292.SAMN05192546_1043"/>
<organism evidence="3 4">
    <name type="scientific">Tindallia californiensis</name>
    <dbReference type="NCBI Taxonomy" id="159292"/>
    <lineage>
        <taxon>Bacteria</taxon>
        <taxon>Bacillati</taxon>
        <taxon>Bacillota</taxon>
        <taxon>Clostridia</taxon>
        <taxon>Peptostreptococcales</taxon>
        <taxon>Tindalliaceae</taxon>
        <taxon>Tindallia</taxon>
    </lineage>
</organism>
<feature type="transmembrane region" description="Helical" evidence="1">
    <location>
        <begin position="160"/>
        <end position="189"/>
    </location>
</feature>
<keyword evidence="1" id="KW-0472">Membrane</keyword>